<dbReference type="Gene3D" id="1.10.150.20">
    <property type="entry name" value="5' to 3' exonuclease, C-terminal subdomain"/>
    <property type="match status" value="1"/>
</dbReference>
<evidence type="ECO:0000313" key="3">
    <source>
        <dbReference type="EMBL" id="MDE1462492.1"/>
    </source>
</evidence>
<dbReference type="Pfam" id="PF14520">
    <property type="entry name" value="HHH_5"/>
    <property type="match status" value="1"/>
</dbReference>
<organism evidence="3 4">
    <name type="scientific">Spartinivicinus poritis</name>
    <dbReference type="NCBI Taxonomy" id="2994640"/>
    <lineage>
        <taxon>Bacteria</taxon>
        <taxon>Pseudomonadati</taxon>
        <taxon>Pseudomonadota</taxon>
        <taxon>Gammaproteobacteria</taxon>
        <taxon>Oceanospirillales</taxon>
        <taxon>Zooshikellaceae</taxon>
        <taxon>Spartinivicinus</taxon>
    </lineage>
</organism>
<feature type="coiled-coil region" evidence="1">
    <location>
        <begin position="63"/>
        <end position="97"/>
    </location>
</feature>
<evidence type="ECO:0000256" key="2">
    <source>
        <dbReference type="SAM" id="MobiDB-lite"/>
    </source>
</evidence>
<feature type="region of interest" description="Disordered" evidence="2">
    <location>
        <begin position="193"/>
        <end position="221"/>
    </location>
</feature>
<feature type="region of interest" description="Disordered" evidence="2">
    <location>
        <begin position="152"/>
        <end position="177"/>
    </location>
</feature>
<keyword evidence="4" id="KW-1185">Reference proteome</keyword>
<evidence type="ECO:0000313" key="4">
    <source>
        <dbReference type="Proteomes" id="UP001528823"/>
    </source>
</evidence>
<proteinExistence type="predicted"/>
<dbReference type="RefSeq" id="WP_274688847.1">
    <property type="nucleotide sequence ID" value="NZ_JAPMOU010000011.1"/>
</dbReference>
<feature type="compositionally biased region" description="Polar residues" evidence="2">
    <location>
        <begin position="152"/>
        <end position="166"/>
    </location>
</feature>
<reference evidence="3 4" key="1">
    <citation type="submission" date="2022-11" db="EMBL/GenBank/DDBJ databases">
        <title>Spartinivicinus poritis sp. nov., isolated from scleractinian coral Porites lutea.</title>
        <authorList>
            <person name="Zhang G."/>
            <person name="Cai L."/>
            <person name="Wei Q."/>
        </authorList>
    </citation>
    <scope>NUCLEOTIDE SEQUENCE [LARGE SCALE GENOMIC DNA]</scope>
    <source>
        <strain evidence="3 4">A2-2</strain>
    </source>
</reference>
<protein>
    <submittedName>
        <fullName evidence="3">Helix-hairpin-helix domain-containing protein</fullName>
    </submittedName>
</protein>
<accession>A0ABT5UAB1</accession>
<name>A0ABT5UAB1_9GAMM</name>
<sequence length="484" mass="54164">MFKKLLYFFRKTSSHTPTNTSANTVAQINTTNVDSLDNSVDKIIEEIEQTFTDWQHTGLSSIHPTEIEQCEALLEKLAELEQEQSLENNKSQCLTAQLNNIKTTMQVFSNKNNTASDNIEQTDIKPFSQKQADEEQANNVADTANMKEQTFTKESQQVEAGNTQQRPEVATPFKTADTIEKAYPVEIATTTKTAVTSTTTEPLASSSITDESTVDKQDNYTTSEVEDLKKIDTDNSEQIAAIKSVEEPVESVFNDETIENQAVDNIETPAQPCSATNNDIISEQIPEAVEKRANNAKQDTKNNSKDDTLVYLPKLTLKTPLVCLEQAQIAESSSEYKKLPKRTKNTLDKHGEWVSPSAELPYQTDITVEDKPAYLAFLQQLLVTLENKQLTPEQKVAELTKVEKQENWQLFVTSHFGNDEDWKITKSIEQEVKSIKGISTKLAVLLFKQGYTSKQAICNAPDDVLLALPRVGKATLEKIRNSNQ</sequence>
<keyword evidence="1" id="KW-0175">Coiled coil</keyword>
<comment type="caution">
    <text evidence="3">The sequence shown here is derived from an EMBL/GenBank/DDBJ whole genome shotgun (WGS) entry which is preliminary data.</text>
</comment>
<dbReference type="SUPFAM" id="SSF158702">
    <property type="entry name" value="Sec63 N-terminal domain-like"/>
    <property type="match status" value="1"/>
</dbReference>
<evidence type="ECO:0000256" key="1">
    <source>
        <dbReference type="SAM" id="Coils"/>
    </source>
</evidence>
<dbReference type="EMBL" id="JAPMOU010000011">
    <property type="protein sequence ID" value="MDE1462492.1"/>
    <property type="molecule type" value="Genomic_DNA"/>
</dbReference>
<gene>
    <name evidence="3" type="ORF">ORQ98_10970</name>
</gene>
<dbReference type="Proteomes" id="UP001528823">
    <property type="component" value="Unassembled WGS sequence"/>
</dbReference>
<feature type="compositionally biased region" description="Polar residues" evidence="2">
    <location>
        <begin position="201"/>
        <end position="211"/>
    </location>
</feature>